<feature type="binding site" evidence="12">
    <location>
        <begin position="114"/>
        <end position="116"/>
    </location>
    <ligand>
        <name>substrate</name>
    </ligand>
</feature>
<dbReference type="SUPFAM" id="SSF54782">
    <property type="entry name" value="Porphobilinogen deaminase (hydroxymethylbilane synthase), C-terminal domain"/>
    <property type="match status" value="1"/>
</dbReference>
<feature type="region of interest" description="Disordered" evidence="15">
    <location>
        <begin position="441"/>
        <end position="474"/>
    </location>
</feature>
<sequence>MTLLVLGINHRSAPMSVLDAIALDREGIAALRAGMLAGEYVSGGAALATCNRVELIADVTSFHGGLADMGSALVTATGLDWRELAQYLTVYFDDRAQEHLFTVAAGLDSMALGEAQILGQLRRAYTAAREAGALSGPLTRALEAALELGKRAHAETSLDSVSQSLLDAALTAAAHHVGPIAQANALIIGAGAMSGLAAATLARAGTASITILNRTLVKAQRLADSVGGRAVEFDEQSLIAEVAAADVVISVTGARGTVLDRDRVIAALQAKAKPRQNTFLVDLALPHDIAPDVADLPHIRLLGLEDLSRMFADASQEAGSDVIAVIAEVRGLIREAMDADAQRRAANRISPTVAALREQAAAAVEAEFERVANKLGERADAAVLKEIRKSLRRTADKIIHTPTVRVKELSAEDSGVDYAAALTTLFDLSSAPAVRADTISDLQRPGAAPMARSGPSAAPRRPGGAERSPVAADGLTPVADHTLDVVEPAHYTGRTVKLGTRRSQLARAQSTALAQQLAAQTGWRVEICEVVTEGDINMTPLAALGGTGVFVSAVRTALLTGKVDIAVHSLKDLPTAPAAGIDLAAVPPRVDPSDVLIARDGLTLAELPAGSVVGTGSPRRAAQLRAARPDIEVRGVRGNVDTRIRHVTEGRLDGVVLAAAGVRRLGRLSEVTDVLATSVMLPAPGQGALAVECRAADADIAATDAELREALAGLHDEAAALCVLSERAVLSRAEAGCSAPIGALAELDGEALTLTAVMADDEGRLQQVSRFARLAASVGSADAGAAADNRRSARELGYLSADELLGALGEVPGTSAPGANAPRTHVETARGVSR</sequence>
<evidence type="ECO:0000256" key="7">
    <source>
        <dbReference type="ARBA" id="ARBA00022857"/>
    </source>
</evidence>
<keyword evidence="8 12" id="KW-0560">Oxidoreductase</keyword>
<name>A0A6N9H8L3_9MICO</name>
<dbReference type="SUPFAM" id="SSF53850">
    <property type="entry name" value="Periplasmic binding protein-like II"/>
    <property type="match status" value="1"/>
</dbReference>
<keyword evidence="22" id="KW-1185">Reference proteome</keyword>
<dbReference type="InterPro" id="IPR022419">
    <property type="entry name" value="Porphobilin_deaminase_cofac_BS"/>
</dbReference>
<dbReference type="PANTHER" id="PTHR43013:SF1">
    <property type="entry name" value="GLUTAMYL-TRNA REDUCTASE"/>
    <property type="match status" value="1"/>
</dbReference>
<evidence type="ECO:0000259" key="19">
    <source>
        <dbReference type="Pfam" id="PF03900"/>
    </source>
</evidence>
<keyword evidence="9 12" id="KW-0627">Porphyrin biosynthesis</keyword>
<evidence type="ECO:0000259" key="16">
    <source>
        <dbReference type="Pfam" id="PF00745"/>
    </source>
</evidence>
<evidence type="ECO:0000256" key="10">
    <source>
        <dbReference type="ARBA" id="ARBA00047464"/>
    </source>
</evidence>
<evidence type="ECO:0000256" key="13">
    <source>
        <dbReference type="HAMAP-Rule" id="MF_00260"/>
    </source>
</evidence>
<dbReference type="FunFam" id="3.40.190.10:FF:000005">
    <property type="entry name" value="Porphobilinogen deaminase"/>
    <property type="match status" value="1"/>
</dbReference>
<reference evidence="21 22" key="1">
    <citation type="submission" date="2020-01" db="EMBL/GenBank/DDBJ databases">
        <authorList>
            <person name="Deng T."/>
        </authorList>
    </citation>
    <scope>NUCLEOTIDE SEQUENCE [LARGE SCALE GENOMIC DNA]</scope>
    <source>
        <strain evidence="21 22">5221</strain>
    </source>
</reference>
<evidence type="ECO:0000313" key="22">
    <source>
        <dbReference type="Proteomes" id="UP000469215"/>
    </source>
</evidence>
<organism evidence="21 22">
    <name type="scientific">Brevibacterium rongguiense</name>
    <dbReference type="NCBI Taxonomy" id="2695267"/>
    <lineage>
        <taxon>Bacteria</taxon>
        <taxon>Bacillati</taxon>
        <taxon>Actinomycetota</taxon>
        <taxon>Actinomycetes</taxon>
        <taxon>Micrococcales</taxon>
        <taxon>Brevibacteriaceae</taxon>
        <taxon>Brevibacterium</taxon>
    </lineage>
</organism>
<comment type="caution">
    <text evidence="21">The sequence shown here is derived from an EMBL/GenBank/DDBJ whole genome shotgun (WGS) entry which is preliminary data.</text>
</comment>
<dbReference type="UniPathway" id="UPA00251">
    <property type="reaction ID" value="UER00316"/>
</dbReference>
<evidence type="ECO:0000256" key="5">
    <source>
        <dbReference type="ARBA" id="ARBA00011245"/>
    </source>
</evidence>
<evidence type="ECO:0000259" key="18">
    <source>
        <dbReference type="Pfam" id="PF01488"/>
    </source>
</evidence>
<dbReference type="HAMAP" id="MF_00087">
    <property type="entry name" value="Glu_tRNA_reductase"/>
    <property type="match status" value="1"/>
</dbReference>
<feature type="domain" description="Glutamyl-tRNA reductase N-terminal" evidence="20">
    <location>
        <begin position="6"/>
        <end position="156"/>
    </location>
</feature>
<comment type="function">
    <text evidence="1 13">Tetrapolymerization of the monopyrrole PBG into the hydroxymethylbilane pre-uroporphyrinogen in several discrete steps.</text>
</comment>
<protein>
    <recommendedName>
        <fullName evidence="12 13">Multifunctional fusion protein</fullName>
    </recommendedName>
    <domain>
        <recommendedName>
            <fullName evidence="13">Porphobilinogen deaminase</fullName>
            <shortName evidence="13">PBG</shortName>
            <ecNumber evidence="13">2.5.1.61</ecNumber>
        </recommendedName>
        <alternativeName>
            <fullName evidence="13">Hydroxymethylbilane synthase</fullName>
        </alternativeName>
        <alternativeName>
            <fullName evidence="13">Pre-uroporphyrinogen synthase</fullName>
            <shortName evidence="13">HMBS</shortName>
        </alternativeName>
    </domain>
    <domain>
        <recommendedName>
            <fullName evidence="12">Glutamyl-tRNA reductase</fullName>
            <shortName evidence="12">GluTR</shortName>
            <ecNumber evidence="12">1.2.1.70</ecNumber>
        </recommendedName>
    </domain>
</protein>
<evidence type="ECO:0000256" key="12">
    <source>
        <dbReference type="HAMAP-Rule" id="MF_00087"/>
    </source>
</evidence>
<accession>A0A6N9H8L3</accession>
<comment type="cofactor">
    <cofactor evidence="13">
        <name>dipyrromethane</name>
        <dbReference type="ChEBI" id="CHEBI:60342"/>
    </cofactor>
    <text evidence="13">Binds 1 dipyrromethane group covalently.</text>
</comment>
<dbReference type="InterPro" id="IPR015895">
    <property type="entry name" value="4pyrrol_synth_GluRdtase_N"/>
</dbReference>
<keyword evidence="7 12" id="KW-0521">NADP</keyword>
<dbReference type="Gene3D" id="3.40.190.10">
    <property type="entry name" value="Periplasmic binding protein-like II"/>
    <property type="match status" value="2"/>
</dbReference>
<dbReference type="InterPro" id="IPR018214">
    <property type="entry name" value="GluRdtase_CS"/>
</dbReference>
<dbReference type="InterPro" id="IPR036803">
    <property type="entry name" value="Porphobilinogen_deaminase_C_sf"/>
</dbReference>
<dbReference type="InterPro" id="IPR000343">
    <property type="entry name" value="4pyrrol_synth_GluRdtase"/>
</dbReference>
<dbReference type="InterPro" id="IPR022417">
    <property type="entry name" value="Porphobilin_deaminase_N"/>
</dbReference>
<keyword evidence="6 13" id="KW-0808">Transferase</keyword>
<dbReference type="GO" id="GO:0019353">
    <property type="term" value="P:protoporphyrinogen IX biosynthetic process from glutamate"/>
    <property type="evidence" value="ECO:0007669"/>
    <property type="project" value="TreeGrafter"/>
</dbReference>
<dbReference type="Pfam" id="PF01488">
    <property type="entry name" value="Shikimate_DH"/>
    <property type="match status" value="1"/>
</dbReference>
<comment type="similarity">
    <text evidence="4 12 14">Belongs to the glutamyl-tRNA reductase family.</text>
</comment>
<dbReference type="EMBL" id="WWEQ01000029">
    <property type="protein sequence ID" value="MYM19914.1"/>
    <property type="molecule type" value="Genomic_DNA"/>
</dbReference>
<evidence type="ECO:0000256" key="4">
    <source>
        <dbReference type="ARBA" id="ARBA00005916"/>
    </source>
</evidence>
<comment type="subunit">
    <text evidence="12">Homodimer.</text>
</comment>
<comment type="domain">
    <text evidence="12">Possesses an unusual extended V-shaped dimeric structure with each monomer consisting of three distinct domains arranged along a curved 'spinal' alpha-helix. The N-terminal catalytic domain specifically recognizes the glutamate moiety of the substrate. The second domain is the NADPH-binding domain, and the third C-terminal domain is responsible for dimerization.</text>
</comment>
<comment type="miscellaneous">
    <text evidence="12">During catalysis, the active site Cys acts as a nucleophile attacking the alpha-carbonyl group of tRNA-bound glutamate with the formation of a thioester intermediate between enzyme and glutamate, and the concomitant release of tRNA(Glu). The thioester intermediate is finally reduced by direct hydride transfer from NADPH, to form the product GSA.</text>
</comment>
<feature type="binding site" evidence="12">
    <location>
        <position position="109"/>
    </location>
    <ligand>
        <name>substrate</name>
    </ligand>
</feature>
<evidence type="ECO:0000256" key="1">
    <source>
        <dbReference type="ARBA" id="ARBA00002869"/>
    </source>
</evidence>
<feature type="domain" description="Porphobilinogen deaminase C-terminal" evidence="19">
    <location>
        <begin position="720"/>
        <end position="769"/>
    </location>
</feature>
<feature type="domain" description="Porphobilinogen deaminase N-terminal" evidence="17">
    <location>
        <begin position="496"/>
        <end position="701"/>
    </location>
</feature>
<dbReference type="SUPFAM" id="SSF69742">
    <property type="entry name" value="Glutamyl tRNA-reductase catalytic, N-terminal domain"/>
    <property type="match status" value="1"/>
</dbReference>
<comment type="subunit">
    <text evidence="5 13">Monomer.</text>
</comment>
<dbReference type="GO" id="GO:0004418">
    <property type="term" value="F:hydroxymethylbilane synthase activity"/>
    <property type="evidence" value="ECO:0007669"/>
    <property type="project" value="UniProtKB-UniRule"/>
</dbReference>
<dbReference type="Gene3D" id="3.30.460.30">
    <property type="entry name" value="Glutamyl-tRNA reductase, N-terminal domain"/>
    <property type="match status" value="1"/>
</dbReference>
<feature type="modified residue" description="S-(dipyrrolylmethanemethyl)cysteine" evidence="13">
    <location>
        <position position="737"/>
    </location>
</feature>
<evidence type="ECO:0000256" key="6">
    <source>
        <dbReference type="ARBA" id="ARBA00022679"/>
    </source>
</evidence>
<evidence type="ECO:0000256" key="3">
    <source>
        <dbReference type="ARBA" id="ARBA00005638"/>
    </source>
</evidence>
<feature type="binding site" evidence="12">
    <location>
        <begin position="189"/>
        <end position="194"/>
    </location>
    <ligand>
        <name>NADP(+)</name>
        <dbReference type="ChEBI" id="CHEBI:58349"/>
    </ligand>
</feature>
<dbReference type="InterPro" id="IPR036343">
    <property type="entry name" value="GluRdtase_N_sf"/>
</dbReference>
<evidence type="ECO:0000313" key="21">
    <source>
        <dbReference type="EMBL" id="MYM19914.1"/>
    </source>
</evidence>
<dbReference type="Proteomes" id="UP000469215">
    <property type="component" value="Unassembled WGS sequence"/>
</dbReference>
<dbReference type="Pfam" id="PF01379">
    <property type="entry name" value="Porphobil_deam"/>
    <property type="match status" value="1"/>
</dbReference>
<dbReference type="RefSeq" id="WP_160953341.1">
    <property type="nucleotide sequence ID" value="NZ_WWEQ01000029.1"/>
</dbReference>
<dbReference type="Pfam" id="PF05201">
    <property type="entry name" value="GlutR_N"/>
    <property type="match status" value="1"/>
</dbReference>
<dbReference type="PROSITE" id="PS00533">
    <property type="entry name" value="PORPHOBILINOGEN_DEAM"/>
    <property type="match status" value="1"/>
</dbReference>
<comment type="catalytic activity">
    <reaction evidence="11 13">
        <text>4 porphobilinogen + H2O = hydroxymethylbilane + 4 NH4(+)</text>
        <dbReference type="Rhea" id="RHEA:13185"/>
        <dbReference type="ChEBI" id="CHEBI:15377"/>
        <dbReference type="ChEBI" id="CHEBI:28938"/>
        <dbReference type="ChEBI" id="CHEBI:57845"/>
        <dbReference type="ChEBI" id="CHEBI:58126"/>
        <dbReference type="EC" id="2.5.1.61"/>
    </reaction>
</comment>
<dbReference type="CDD" id="cd05213">
    <property type="entry name" value="NAD_bind_Glutamyl_tRNA_reduct"/>
    <property type="match status" value="1"/>
</dbReference>
<dbReference type="NCBIfam" id="TIGR01035">
    <property type="entry name" value="hemA"/>
    <property type="match status" value="1"/>
</dbReference>
<dbReference type="SUPFAM" id="SSF69075">
    <property type="entry name" value="Glutamyl tRNA-reductase dimerization domain"/>
    <property type="match status" value="1"/>
</dbReference>
<evidence type="ECO:0000256" key="15">
    <source>
        <dbReference type="SAM" id="MobiDB-lite"/>
    </source>
</evidence>
<dbReference type="NCBIfam" id="TIGR00212">
    <property type="entry name" value="hemC"/>
    <property type="match status" value="1"/>
</dbReference>
<feature type="domain" description="Tetrapyrrole biosynthesis glutamyl-tRNA reductase dimerisation" evidence="16">
    <location>
        <begin position="329"/>
        <end position="428"/>
    </location>
</feature>
<evidence type="ECO:0000256" key="11">
    <source>
        <dbReference type="ARBA" id="ARBA00048169"/>
    </source>
</evidence>
<dbReference type="Pfam" id="PF03900">
    <property type="entry name" value="Porphobil_deamC"/>
    <property type="match status" value="1"/>
</dbReference>
<evidence type="ECO:0000259" key="17">
    <source>
        <dbReference type="Pfam" id="PF01379"/>
    </source>
</evidence>
<feature type="site" description="Important for activity" evidence="12">
    <location>
        <position position="99"/>
    </location>
</feature>
<dbReference type="InterPro" id="IPR036291">
    <property type="entry name" value="NAD(P)-bd_dom_sf"/>
</dbReference>
<feature type="binding site" evidence="12">
    <location>
        <position position="120"/>
    </location>
    <ligand>
        <name>substrate</name>
    </ligand>
</feature>
<dbReference type="HAMAP" id="MF_00260">
    <property type="entry name" value="Porphobil_deam"/>
    <property type="match status" value="1"/>
</dbReference>
<dbReference type="SUPFAM" id="SSF51735">
    <property type="entry name" value="NAD(P)-binding Rossmann-fold domains"/>
    <property type="match status" value="1"/>
</dbReference>
<dbReference type="InterPro" id="IPR015896">
    <property type="entry name" value="4pyrrol_synth_GluRdtase_dimer"/>
</dbReference>
<comment type="function">
    <text evidence="12">Catalyzes the NADPH-dependent reduction of glutamyl-tRNA(Glu) to glutamate 1-semialdehyde (GSA).</text>
</comment>
<dbReference type="PROSITE" id="PS00747">
    <property type="entry name" value="GLUTR"/>
    <property type="match status" value="1"/>
</dbReference>
<evidence type="ECO:0000256" key="8">
    <source>
        <dbReference type="ARBA" id="ARBA00023002"/>
    </source>
</evidence>
<gene>
    <name evidence="12 21" type="primary">hemA</name>
    <name evidence="13" type="synonym">hemC</name>
    <name evidence="21" type="ORF">GSY69_08025</name>
</gene>
<dbReference type="Gene3D" id="3.30.160.40">
    <property type="entry name" value="Porphobilinogen deaminase, C-terminal domain"/>
    <property type="match status" value="1"/>
</dbReference>
<dbReference type="InterPro" id="IPR006151">
    <property type="entry name" value="Shikm_DH/Glu-tRNA_Rdtase"/>
</dbReference>
<feature type="binding site" evidence="12">
    <location>
        <begin position="49"/>
        <end position="52"/>
    </location>
    <ligand>
        <name>substrate</name>
    </ligand>
</feature>
<dbReference type="GO" id="GO:0008883">
    <property type="term" value="F:glutamyl-tRNA reductase activity"/>
    <property type="evidence" value="ECO:0007669"/>
    <property type="project" value="UniProtKB-UniRule"/>
</dbReference>
<dbReference type="PANTHER" id="PTHR43013">
    <property type="entry name" value="GLUTAMYL-TRNA REDUCTASE"/>
    <property type="match status" value="1"/>
</dbReference>
<dbReference type="PRINTS" id="PR00151">
    <property type="entry name" value="PORPHBDMNASE"/>
</dbReference>
<feature type="region of interest" description="Disordered" evidence="15">
    <location>
        <begin position="810"/>
        <end position="834"/>
    </location>
</feature>
<dbReference type="AlphaFoldDB" id="A0A6N9H8L3"/>
<dbReference type="EC" id="2.5.1.61" evidence="13"/>
<dbReference type="Pfam" id="PF00745">
    <property type="entry name" value="GlutR_dimer"/>
    <property type="match status" value="1"/>
</dbReference>
<feature type="active site" description="Nucleophile" evidence="12">
    <location>
        <position position="50"/>
    </location>
</feature>
<dbReference type="InterPro" id="IPR022418">
    <property type="entry name" value="Porphobilinogen_deaminase_C"/>
</dbReference>
<dbReference type="Gene3D" id="3.40.50.720">
    <property type="entry name" value="NAD(P)-binding Rossmann-like Domain"/>
    <property type="match status" value="1"/>
</dbReference>
<evidence type="ECO:0000256" key="2">
    <source>
        <dbReference type="ARBA" id="ARBA00005059"/>
    </source>
</evidence>
<dbReference type="InterPro" id="IPR036453">
    <property type="entry name" value="GluRdtase_dimer_dom_sf"/>
</dbReference>
<comment type="catalytic activity">
    <reaction evidence="10 12 14">
        <text>(S)-4-amino-5-oxopentanoate + tRNA(Glu) + NADP(+) = L-glutamyl-tRNA(Glu) + NADPH + H(+)</text>
        <dbReference type="Rhea" id="RHEA:12344"/>
        <dbReference type="Rhea" id="RHEA-COMP:9663"/>
        <dbReference type="Rhea" id="RHEA-COMP:9680"/>
        <dbReference type="ChEBI" id="CHEBI:15378"/>
        <dbReference type="ChEBI" id="CHEBI:57501"/>
        <dbReference type="ChEBI" id="CHEBI:57783"/>
        <dbReference type="ChEBI" id="CHEBI:58349"/>
        <dbReference type="ChEBI" id="CHEBI:78442"/>
        <dbReference type="ChEBI" id="CHEBI:78520"/>
        <dbReference type="EC" id="1.2.1.70"/>
    </reaction>
</comment>
<comment type="miscellaneous">
    <text evidence="13">The porphobilinogen subunits are added to the dipyrromethane group.</text>
</comment>
<dbReference type="GO" id="GO:0005737">
    <property type="term" value="C:cytoplasm"/>
    <property type="evidence" value="ECO:0007669"/>
    <property type="project" value="UniProtKB-UniRule"/>
</dbReference>
<dbReference type="InterPro" id="IPR000860">
    <property type="entry name" value="HemC"/>
</dbReference>
<comment type="pathway">
    <text evidence="2 12 14">Porphyrin-containing compound metabolism; protoporphyrin-IX biosynthesis; 5-aminolevulinate from L-glutamyl-tRNA(Glu): step 1/2.</text>
</comment>
<dbReference type="FunFam" id="3.30.460.30:FF:000001">
    <property type="entry name" value="Glutamyl-tRNA reductase"/>
    <property type="match status" value="1"/>
</dbReference>
<feature type="domain" description="Quinate/shikimate 5-dehydrogenase/glutamyl-tRNA reductase" evidence="18">
    <location>
        <begin position="173"/>
        <end position="309"/>
    </location>
</feature>
<evidence type="ECO:0000259" key="20">
    <source>
        <dbReference type="Pfam" id="PF05201"/>
    </source>
</evidence>
<dbReference type="GO" id="GO:0050661">
    <property type="term" value="F:NADP binding"/>
    <property type="evidence" value="ECO:0007669"/>
    <property type="project" value="InterPro"/>
</dbReference>
<evidence type="ECO:0000256" key="14">
    <source>
        <dbReference type="RuleBase" id="RU000584"/>
    </source>
</evidence>
<dbReference type="EC" id="1.2.1.70" evidence="12"/>
<proteinExistence type="inferred from homology"/>
<comment type="similarity">
    <text evidence="3 13">Belongs to the HMBS family.</text>
</comment>
<evidence type="ECO:0000256" key="9">
    <source>
        <dbReference type="ARBA" id="ARBA00023244"/>
    </source>
</evidence>